<evidence type="ECO:0000259" key="2">
    <source>
        <dbReference type="Pfam" id="PF20695"/>
    </source>
</evidence>
<dbReference type="InterPro" id="IPR049383">
    <property type="entry name" value="UbiD-like_N"/>
</dbReference>
<dbReference type="SUPFAM" id="SSF50475">
    <property type="entry name" value="FMN-binding split barrel"/>
    <property type="match status" value="1"/>
</dbReference>
<sequence length="505" mass="54232">MSPAPLAPAPSAATAVTDLRSALRLLSEMPGQLLVTDTPVDPIAELSGVYRHVGAGGTVMRPTKAGPAMIFNTIKGYEGHRISIGMLADRRRVAALLGTTPQRLGFHMCEALNNPIQPIPVKGAAPCQEVVHRASDPGFDLRKLLPTPTNTPEDAGPYITMGLCYGRDPETGEEDVTIHRLCVQGPDTISMYFVPGRHLDSFRMKAEKAGKPQPISISIGLDPAVYIAACFEAPSTPLGFNELGIAGALRGRPVEMASCLTVDAKAIAAAEFVIEGELLPDLRMVEDQSSGTGKAMPEFPGYNGPANPSLPVIRVTAVTHRIRPIMQTCIGPSEEHVNLAGIPTEASIITMVNRALPGLLQNVYAHPCGGGKYVAVLQVRKSAPPDEGRHRQAALLAFSSFSELKHVILVDDDVDLFDSNDVMWAMTTRFQADVDIIPIPGVRCHPLDPSQMPEMSPSIRAKGITCKAIFDCTVPFDQKGRFHRAPFLDVDPAPFLVPSSRPLDL</sequence>
<dbReference type="GO" id="GO:0008694">
    <property type="term" value="F:4-hydroxy-3-polyprenylbenzoate decarboxylase activity"/>
    <property type="evidence" value="ECO:0007669"/>
    <property type="project" value="TreeGrafter"/>
</dbReference>
<evidence type="ECO:0000313" key="5">
    <source>
        <dbReference type="Proteomes" id="UP001228113"/>
    </source>
</evidence>
<name>A0AA48GMZ1_9BACT</name>
<dbReference type="Pfam" id="PF20695">
    <property type="entry name" value="UbiD_N"/>
    <property type="match status" value="1"/>
</dbReference>
<accession>A0AA48GMZ1</accession>
<dbReference type="InterPro" id="IPR048304">
    <property type="entry name" value="UbiD_Rift_dom"/>
</dbReference>
<dbReference type="KEGG" id="msea:METESE_10040"/>
<dbReference type="Pfam" id="PF01977">
    <property type="entry name" value="UbiD"/>
    <property type="match status" value="1"/>
</dbReference>
<feature type="domain" description="3-octaprenyl-4-hydroxybenzoate carboxy-lyase-like N-terminal" evidence="2">
    <location>
        <begin position="28"/>
        <end position="111"/>
    </location>
</feature>
<dbReference type="Gene3D" id="3.40.1670.10">
    <property type="entry name" value="UbiD C-terminal domain-like"/>
    <property type="match status" value="1"/>
</dbReference>
<dbReference type="GO" id="GO:0005829">
    <property type="term" value="C:cytosol"/>
    <property type="evidence" value="ECO:0007669"/>
    <property type="project" value="TreeGrafter"/>
</dbReference>
<feature type="domain" description="3-octaprenyl-4-hydroxybenzoate carboxy-lyase-like C-terminal" evidence="3">
    <location>
        <begin position="338"/>
        <end position="472"/>
    </location>
</feature>
<keyword evidence="5" id="KW-1185">Reference proteome</keyword>
<dbReference type="PANTHER" id="PTHR30108:SF17">
    <property type="entry name" value="FERULIC ACID DECARBOXYLASE 1"/>
    <property type="match status" value="1"/>
</dbReference>
<dbReference type="InterPro" id="IPR002830">
    <property type="entry name" value="UbiD"/>
</dbReference>
<dbReference type="SUPFAM" id="SSF143968">
    <property type="entry name" value="UbiD C-terminal domain-like"/>
    <property type="match status" value="1"/>
</dbReference>
<dbReference type="Pfam" id="PF20696">
    <property type="entry name" value="UbiD_C"/>
    <property type="match status" value="1"/>
</dbReference>
<dbReference type="GO" id="GO:0006744">
    <property type="term" value="P:ubiquinone biosynthetic process"/>
    <property type="evidence" value="ECO:0007669"/>
    <property type="project" value="TreeGrafter"/>
</dbReference>
<protein>
    <submittedName>
        <fullName evidence="4">3,4-dihydroxybenzoate decarboxylase</fullName>
    </submittedName>
</protein>
<gene>
    <name evidence="4" type="ORF">METESE_10040</name>
</gene>
<organism evidence="4 5">
    <name type="scientific">Mesoterricola sediminis</name>
    <dbReference type="NCBI Taxonomy" id="2927980"/>
    <lineage>
        <taxon>Bacteria</taxon>
        <taxon>Pseudomonadati</taxon>
        <taxon>Acidobacteriota</taxon>
        <taxon>Holophagae</taxon>
        <taxon>Holophagales</taxon>
        <taxon>Holophagaceae</taxon>
        <taxon>Mesoterricola</taxon>
    </lineage>
</organism>
<reference evidence="4" key="1">
    <citation type="journal article" date="2023" name="Int. J. Syst. Evol. Microbiol.">
        <title>Mesoterricola silvestris gen. nov., sp. nov., Mesoterricola sediminis sp. nov., Geothrix oryzae sp. nov., Geothrix edaphica sp. nov., Geothrix rubra sp. nov., and Geothrix limicola sp. nov., six novel members of Acidobacteriota isolated from soils.</title>
        <authorList>
            <person name="Itoh H."/>
            <person name="Sugisawa Y."/>
            <person name="Mise K."/>
            <person name="Xu Z."/>
            <person name="Kuniyasu M."/>
            <person name="Ushijima N."/>
            <person name="Kawano K."/>
            <person name="Kobayashi E."/>
            <person name="Shiratori Y."/>
            <person name="Masuda Y."/>
            <person name="Senoo K."/>
        </authorList>
    </citation>
    <scope>NUCLEOTIDE SEQUENCE</scope>
    <source>
        <strain evidence="4">W786</strain>
    </source>
</reference>
<evidence type="ECO:0000259" key="3">
    <source>
        <dbReference type="Pfam" id="PF20696"/>
    </source>
</evidence>
<dbReference type="Proteomes" id="UP001228113">
    <property type="component" value="Chromosome"/>
</dbReference>
<proteinExistence type="predicted"/>
<dbReference type="PANTHER" id="PTHR30108">
    <property type="entry name" value="3-OCTAPRENYL-4-HYDROXYBENZOATE CARBOXY-LYASE-RELATED"/>
    <property type="match status" value="1"/>
</dbReference>
<feature type="domain" description="3-octaprenyl-4-hydroxybenzoate carboxy-lyase-like Rift-related" evidence="1">
    <location>
        <begin position="123"/>
        <end position="330"/>
    </location>
</feature>
<dbReference type="AlphaFoldDB" id="A0AA48GMZ1"/>
<evidence type="ECO:0000313" key="4">
    <source>
        <dbReference type="EMBL" id="BDU76046.1"/>
    </source>
</evidence>
<dbReference type="EMBL" id="AP027081">
    <property type="protein sequence ID" value="BDU76046.1"/>
    <property type="molecule type" value="Genomic_DNA"/>
</dbReference>
<dbReference type="InterPro" id="IPR049381">
    <property type="entry name" value="UbiD-like_C"/>
</dbReference>
<evidence type="ECO:0000259" key="1">
    <source>
        <dbReference type="Pfam" id="PF01977"/>
    </source>
</evidence>
<dbReference type="RefSeq" id="WP_316411205.1">
    <property type="nucleotide sequence ID" value="NZ_AP027081.1"/>
</dbReference>